<evidence type="ECO:0000313" key="2">
    <source>
        <dbReference type="EMBL" id="KAG0713627.1"/>
    </source>
</evidence>
<evidence type="ECO:0008006" key="4">
    <source>
        <dbReference type="Google" id="ProtNLM"/>
    </source>
</evidence>
<evidence type="ECO:0000313" key="3">
    <source>
        <dbReference type="Proteomes" id="UP000770661"/>
    </source>
</evidence>
<gene>
    <name evidence="2" type="ORF">GWK47_015787</name>
</gene>
<feature type="region of interest" description="Disordered" evidence="1">
    <location>
        <begin position="57"/>
        <end position="214"/>
    </location>
</feature>
<dbReference type="OrthoDB" id="6368401at2759"/>
<comment type="caution">
    <text evidence="2">The sequence shown here is derived from an EMBL/GenBank/DDBJ whole genome shotgun (WGS) entry which is preliminary data.</text>
</comment>
<reference evidence="2" key="1">
    <citation type="submission" date="2020-07" db="EMBL/GenBank/DDBJ databases">
        <title>The High-quality genome of the commercially important snow crab, Chionoecetes opilio.</title>
        <authorList>
            <person name="Jeong J.-H."/>
            <person name="Ryu S."/>
        </authorList>
    </citation>
    <scope>NUCLEOTIDE SEQUENCE</scope>
    <source>
        <strain evidence="2">MADBK_172401_WGS</strain>
        <tissue evidence="2">Digestive gland</tissue>
    </source>
</reference>
<organism evidence="2 3">
    <name type="scientific">Chionoecetes opilio</name>
    <name type="common">Atlantic snow crab</name>
    <name type="synonym">Cancer opilio</name>
    <dbReference type="NCBI Taxonomy" id="41210"/>
    <lineage>
        <taxon>Eukaryota</taxon>
        <taxon>Metazoa</taxon>
        <taxon>Ecdysozoa</taxon>
        <taxon>Arthropoda</taxon>
        <taxon>Crustacea</taxon>
        <taxon>Multicrustacea</taxon>
        <taxon>Malacostraca</taxon>
        <taxon>Eumalacostraca</taxon>
        <taxon>Eucarida</taxon>
        <taxon>Decapoda</taxon>
        <taxon>Pleocyemata</taxon>
        <taxon>Brachyura</taxon>
        <taxon>Eubrachyura</taxon>
        <taxon>Majoidea</taxon>
        <taxon>Majidae</taxon>
        <taxon>Chionoecetes</taxon>
    </lineage>
</organism>
<name>A0A8J5CMU1_CHIOP</name>
<dbReference type="EMBL" id="JACEEZ010021274">
    <property type="protein sequence ID" value="KAG0713627.1"/>
    <property type="molecule type" value="Genomic_DNA"/>
</dbReference>
<protein>
    <recommendedName>
        <fullName evidence="4">Reverse transcriptase domain-containing protein</fullName>
    </recommendedName>
</protein>
<accession>A0A8J5CMU1</accession>
<feature type="compositionally biased region" description="Acidic residues" evidence="1">
    <location>
        <begin position="139"/>
        <end position="154"/>
    </location>
</feature>
<dbReference type="AlphaFoldDB" id="A0A8J5CMU1"/>
<dbReference type="Proteomes" id="UP000770661">
    <property type="component" value="Unassembled WGS sequence"/>
</dbReference>
<sequence>MNVLASLPYPEGTQHIGYADDVVLQTTGRDSTTTMEESLNLLTEKCEEIGFTISQTKTKAMAKTRNTPPEHTTTPRSKHGVGGDASLSWRHCCPQEQLQGRDPTSEGQVQGKQNRRCVNCNNGNECQNPSRREQGREREEEEAGDNLELQEEGQQDGRQRDNEMPESPIALTPVSSPRTPPPPHDVPQRTLMWRKMREGTSSGKVKRKKKQKDG</sequence>
<evidence type="ECO:0000256" key="1">
    <source>
        <dbReference type="SAM" id="MobiDB-lite"/>
    </source>
</evidence>
<feature type="compositionally biased region" description="Basic residues" evidence="1">
    <location>
        <begin position="204"/>
        <end position="214"/>
    </location>
</feature>
<proteinExistence type="predicted"/>
<feature type="compositionally biased region" description="Polar residues" evidence="1">
    <location>
        <begin position="119"/>
        <end position="129"/>
    </location>
</feature>
<feature type="compositionally biased region" description="Polar residues" evidence="1">
    <location>
        <begin position="57"/>
        <end position="75"/>
    </location>
</feature>
<keyword evidence="3" id="KW-1185">Reference proteome</keyword>